<proteinExistence type="predicted"/>
<dbReference type="GO" id="GO:0006189">
    <property type="term" value="P:'de novo' IMP biosynthetic process"/>
    <property type="evidence" value="ECO:0007669"/>
    <property type="project" value="TreeGrafter"/>
</dbReference>
<dbReference type="AlphaFoldDB" id="A0A2J8A6N5"/>
<keyword evidence="3" id="KW-1185">Reference proteome</keyword>
<dbReference type="PROSITE" id="PS51855">
    <property type="entry name" value="MGS"/>
    <property type="match status" value="1"/>
</dbReference>
<dbReference type="GO" id="GO:0004643">
    <property type="term" value="F:phosphoribosylaminoimidazolecarboxamide formyltransferase activity"/>
    <property type="evidence" value="ECO:0007669"/>
    <property type="project" value="InterPro"/>
</dbReference>
<organism evidence="2 3">
    <name type="scientific">Tetrabaena socialis</name>
    <dbReference type="NCBI Taxonomy" id="47790"/>
    <lineage>
        <taxon>Eukaryota</taxon>
        <taxon>Viridiplantae</taxon>
        <taxon>Chlorophyta</taxon>
        <taxon>core chlorophytes</taxon>
        <taxon>Chlorophyceae</taxon>
        <taxon>CS clade</taxon>
        <taxon>Chlamydomonadales</taxon>
        <taxon>Tetrabaenaceae</taxon>
        <taxon>Tetrabaena</taxon>
    </lineage>
</organism>
<dbReference type="InterPro" id="IPR011607">
    <property type="entry name" value="MGS-like_dom"/>
</dbReference>
<reference evidence="2 3" key="1">
    <citation type="journal article" date="2017" name="Mol. Biol. Evol.">
        <title>The 4-celled Tetrabaena socialis nuclear genome reveals the essential components for genetic control of cell number at the origin of multicellularity in the volvocine lineage.</title>
        <authorList>
            <person name="Featherston J."/>
            <person name="Arakaki Y."/>
            <person name="Hanschen E.R."/>
            <person name="Ferris P.J."/>
            <person name="Michod R.E."/>
            <person name="Olson B.J.S.C."/>
            <person name="Nozaki H."/>
            <person name="Durand P.M."/>
        </authorList>
    </citation>
    <scope>NUCLEOTIDE SEQUENCE [LARGE SCALE GENOMIC DNA]</scope>
    <source>
        <strain evidence="2 3">NIES-571</strain>
    </source>
</reference>
<protein>
    <submittedName>
        <fullName evidence="2">Bifunctional purine biosynthesis protein PurH</fullName>
    </submittedName>
</protein>
<dbReference type="GO" id="GO:0005829">
    <property type="term" value="C:cytosol"/>
    <property type="evidence" value="ECO:0007669"/>
    <property type="project" value="TreeGrafter"/>
</dbReference>
<feature type="non-terminal residue" evidence="2">
    <location>
        <position position="175"/>
    </location>
</feature>
<dbReference type="SMART" id="SM00851">
    <property type="entry name" value="MGS"/>
    <property type="match status" value="1"/>
</dbReference>
<dbReference type="EMBL" id="PGGS01000141">
    <property type="protein sequence ID" value="PNH08189.1"/>
    <property type="molecule type" value="Genomic_DNA"/>
</dbReference>
<dbReference type="OrthoDB" id="6017153at2759"/>
<name>A0A2J8A6N5_9CHLO</name>
<evidence type="ECO:0000313" key="3">
    <source>
        <dbReference type="Proteomes" id="UP000236333"/>
    </source>
</evidence>
<dbReference type="Gene3D" id="3.40.50.1380">
    <property type="entry name" value="Methylglyoxal synthase-like domain"/>
    <property type="match status" value="1"/>
</dbReference>
<dbReference type="Pfam" id="PF02142">
    <property type="entry name" value="MGS"/>
    <property type="match status" value="1"/>
</dbReference>
<evidence type="ECO:0000313" key="2">
    <source>
        <dbReference type="EMBL" id="PNH08189.1"/>
    </source>
</evidence>
<feature type="domain" description="MGS-like" evidence="1">
    <location>
        <begin position="75"/>
        <end position="175"/>
    </location>
</feature>
<dbReference type="GO" id="GO:0003937">
    <property type="term" value="F:IMP cyclohydrolase activity"/>
    <property type="evidence" value="ECO:0007669"/>
    <property type="project" value="InterPro"/>
</dbReference>
<dbReference type="Proteomes" id="UP000236333">
    <property type="component" value="Unassembled WGS sequence"/>
</dbReference>
<comment type="caution">
    <text evidence="2">The sequence shown here is derived from an EMBL/GenBank/DDBJ whole genome shotgun (WGS) entry which is preliminary data.</text>
</comment>
<accession>A0A2J8A6N5</accession>
<dbReference type="PANTHER" id="PTHR11692:SF0">
    <property type="entry name" value="BIFUNCTIONAL PURINE BIOSYNTHESIS PROTEIN ATIC"/>
    <property type="match status" value="1"/>
</dbReference>
<dbReference type="InterPro" id="IPR036914">
    <property type="entry name" value="MGS-like_dom_sf"/>
</dbReference>
<gene>
    <name evidence="2" type="ORF">TSOC_005259</name>
</gene>
<dbReference type="PANTHER" id="PTHR11692">
    <property type="entry name" value="BIFUNCTIONAL PURINE BIOSYNTHESIS PROTEIN PURH"/>
    <property type="match status" value="1"/>
</dbReference>
<dbReference type="InterPro" id="IPR002695">
    <property type="entry name" value="PurH-like"/>
</dbReference>
<evidence type="ECO:0000259" key="1">
    <source>
        <dbReference type="PROSITE" id="PS51855"/>
    </source>
</evidence>
<dbReference type="SUPFAM" id="SSF52335">
    <property type="entry name" value="Methylglyoxal synthase-like"/>
    <property type="match status" value="1"/>
</dbReference>
<sequence>MAFAMQRASQKVAVRGEQQQVAPATAIQSRISAKPLLAGRAVVADKSLLVGRSACQQLKATAAPPAPAASSMSPTAVTGRPRALISLSDKTNLDVLVKGLAELGIDIISTGGTATSIQNTGVACAKVEDVTGFPEMLDGRVKTLHPAVHGGILAIRDKPEHMSAIAKHNIGTIDL</sequence>